<dbReference type="GO" id="GO:0140359">
    <property type="term" value="F:ABC-type transporter activity"/>
    <property type="evidence" value="ECO:0007669"/>
    <property type="project" value="InterPro"/>
</dbReference>
<dbReference type="GO" id="GO:0005886">
    <property type="term" value="C:plasma membrane"/>
    <property type="evidence" value="ECO:0007669"/>
    <property type="project" value="UniProtKB-SubCell"/>
</dbReference>
<dbReference type="STRING" id="1818881.A3196_01205"/>
<feature type="transmembrane region" description="Helical" evidence="1">
    <location>
        <begin position="137"/>
        <end position="161"/>
    </location>
</feature>
<organism evidence="2 3">
    <name type="scientific">Candidatus Thiodiazotropha endoloripes</name>
    <dbReference type="NCBI Taxonomy" id="1818881"/>
    <lineage>
        <taxon>Bacteria</taxon>
        <taxon>Pseudomonadati</taxon>
        <taxon>Pseudomonadota</taxon>
        <taxon>Gammaproteobacteria</taxon>
        <taxon>Chromatiales</taxon>
        <taxon>Sedimenticolaceae</taxon>
        <taxon>Candidatus Thiodiazotropha</taxon>
    </lineage>
</organism>
<dbReference type="Pfam" id="PF12679">
    <property type="entry name" value="ABC2_membrane_2"/>
    <property type="match status" value="1"/>
</dbReference>
<dbReference type="PANTHER" id="PTHR43471">
    <property type="entry name" value="ABC TRANSPORTER PERMEASE"/>
    <property type="match status" value="1"/>
</dbReference>
<keyword evidence="3" id="KW-1185">Reference proteome</keyword>
<comment type="caution">
    <text evidence="2">The sequence shown here is derived from an EMBL/GenBank/DDBJ whole genome shotgun (WGS) entry which is preliminary data.</text>
</comment>
<keyword evidence="1" id="KW-0472">Membrane</keyword>
<protein>
    <submittedName>
        <fullName evidence="2">ABC transporter permease</fullName>
    </submittedName>
</protein>
<evidence type="ECO:0000313" key="2">
    <source>
        <dbReference type="EMBL" id="ODB95489.1"/>
    </source>
</evidence>
<dbReference type="RefSeq" id="WP_069003776.1">
    <property type="nucleotide sequence ID" value="NZ_LVJW01000006.1"/>
</dbReference>
<evidence type="ECO:0000256" key="1">
    <source>
        <dbReference type="SAM" id="Phobius"/>
    </source>
</evidence>
<dbReference type="OrthoDB" id="9794512at2"/>
<keyword evidence="1" id="KW-0812">Transmembrane</keyword>
<dbReference type="PANTHER" id="PTHR43471:SF12">
    <property type="entry name" value="HYPOTHETICAL MEMBRANE PROTEIN, CONSERVED"/>
    <property type="match status" value="1"/>
</dbReference>
<feature type="transmembrane region" description="Helical" evidence="1">
    <location>
        <begin position="60"/>
        <end position="81"/>
    </location>
</feature>
<accession>A0A1E2ULA4</accession>
<name>A0A1E2ULA4_9GAMM</name>
<feature type="transmembrane region" description="Helical" evidence="1">
    <location>
        <begin position="101"/>
        <end position="125"/>
    </location>
</feature>
<dbReference type="AlphaFoldDB" id="A0A1E2ULA4"/>
<reference evidence="2 3" key="1">
    <citation type="submission" date="2016-03" db="EMBL/GenBank/DDBJ databases">
        <title>Chemosynthetic sulphur-oxidizing symbionts of marine invertebrate animals are capable of nitrogen fixation.</title>
        <authorList>
            <person name="Petersen J.M."/>
            <person name="Kemper A."/>
            <person name="Gruber-Vodicka H."/>
            <person name="Cardini U."/>
            <person name="Geest Mvander."/>
            <person name="Kleiner M."/>
            <person name="Bulgheresi S."/>
            <person name="Fussmann M."/>
            <person name="Herbold C."/>
            <person name="Seah B.K.B."/>
            <person name="Antony C.Paul."/>
            <person name="Liu D."/>
            <person name="Belitz A."/>
            <person name="Weber M."/>
        </authorList>
    </citation>
    <scope>NUCLEOTIDE SEQUENCE [LARGE SCALE GENOMIC DNA]</scope>
    <source>
        <strain evidence="2">G_D</strain>
    </source>
</reference>
<dbReference type="EMBL" id="LVJZ01000003">
    <property type="protein sequence ID" value="ODB95489.1"/>
    <property type="molecule type" value="Genomic_DNA"/>
</dbReference>
<gene>
    <name evidence="2" type="ORF">A3196_01205</name>
</gene>
<evidence type="ECO:0000313" key="3">
    <source>
        <dbReference type="Proteomes" id="UP000094849"/>
    </source>
</evidence>
<keyword evidence="1" id="KW-1133">Transmembrane helix</keyword>
<feature type="transmembrane region" description="Helical" evidence="1">
    <location>
        <begin position="217"/>
        <end position="235"/>
    </location>
</feature>
<proteinExistence type="predicted"/>
<feature type="transmembrane region" description="Helical" evidence="1">
    <location>
        <begin position="168"/>
        <end position="185"/>
    </location>
</feature>
<dbReference type="Proteomes" id="UP000094849">
    <property type="component" value="Unassembled WGS sequence"/>
</dbReference>
<sequence>MSLSLAWIEWRRLMRTPLAWGTLALSLCLLSWQFLGTLESFSGMQTAHRELGLSHHLSLQLYGLAAVLILLITPILTARAFSETFRNGSYALLSSAPLSNLSILTGKFFGVVGYLAMLVLIPLLLCLTLSSGTQLDLGLLLAATLGLLLLSGTFTGIGLYFSALSENPGIAAAASYGMLMLLSLLDQHTQANSFIHWLAWPSHYLDLQLGLVRLSDIAYFLLLALFFLGLALHRLDRRRRG</sequence>